<keyword evidence="4" id="KW-1003">Cell membrane</keyword>
<evidence type="ECO:0000256" key="8">
    <source>
        <dbReference type="ARBA" id="ARBA00023012"/>
    </source>
</evidence>
<dbReference type="SUPFAM" id="SSF55874">
    <property type="entry name" value="ATPase domain of HSP90 chaperone/DNA topoisomerase II/histidine kinase"/>
    <property type="match status" value="1"/>
</dbReference>
<evidence type="ECO:0000313" key="13">
    <source>
        <dbReference type="Proteomes" id="UP000000249"/>
    </source>
</evidence>
<dbReference type="InterPro" id="IPR036097">
    <property type="entry name" value="HisK_dim/P_sf"/>
</dbReference>
<dbReference type="SUPFAM" id="SSF47384">
    <property type="entry name" value="Homodimeric domain of signal transducing histidine kinase"/>
    <property type="match status" value="1"/>
</dbReference>
<dbReference type="PROSITE" id="PS50109">
    <property type="entry name" value="HIS_KIN"/>
    <property type="match status" value="1"/>
</dbReference>
<keyword evidence="10" id="KW-0732">Signal</keyword>
<accession>A0A0H3AFF6</accession>
<keyword evidence="9" id="KW-1133">Transmembrane helix</keyword>
<dbReference type="InterPro" id="IPR049705">
    <property type="entry name" value="VxrA-like"/>
</dbReference>
<evidence type="ECO:0000256" key="6">
    <source>
        <dbReference type="ARBA" id="ARBA00022679"/>
    </source>
</evidence>
<gene>
    <name evidence="12" type="ordered locus">VC0395_0499</name>
</gene>
<evidence type="ECO:0000256" key="9">
    <source>
        <dbReference type="SAM" id="Phobius"/>
    </source>
</evidence>
<dbReference type="EMBL" id="CP000626">
    <property type="protein sequence ID" value="ABQ18581.1"/>
    <property type="molecule type" value="Genomic_DNA"/>
</dbReference>
<keyword evidence="6" id="KW-0808">Transferase</keyword>
<dbReference type="InterPro" id="IPR036890">
    <property type="entry name" value="HATPase_C_sf"/>
</dbReference>
<evidence type="ECO:0000256" key="5">
    <source>
        <dbReference type="ARBA" id="ARBA00022553"/>
    </source>
</evidence>
<dbReference type="EC" id="2.7.13.3" evidence="3"/>
<dbReference type="SMR" id="A0A0H3AFF6"/>
<dbReference type="Gene3D" id="3.30.565.10">
    <property type="entry name" value="Histidine kinase-like ATPase, C-terminal domain"/>
    <property type="match status" value="1"/>
</dbReference>
<dbReference type="SMART" id="SM00387">
    <property type="entry name" value="HATPase_c"/>
    <property type="match status" value="1"/>
</dbReference>
<dbReference type="AlphaFoldDB" id="A0A0H3AFF6"/>
<evidence type="ECO:0000313" key="12">
    <source>
        <dbReference type="EMBL" id="ABQ18581.1"/>
    </source>
</evidence>
<dbReference type="NCBIfam" id="NF041841">
    <property type="entry name" value="his_kin_VxrA"/>
    <property type="match status" value="1"/>
</dbReference>
<feature type="chain" id="PRO_5030008080" description="histidine kinase" evidence="10">
    <location>
        <begin position="38"/>
        <end position="499"/>
    </location>
</feature>
<evidence type="ECO:0000256" key="1">
    <source>
        <dbReference type="ARBA" id="ARBA00000085"/>
    </source>
</evidence>
<dbReference type="GO" id="GO:0000155">
    <property type="term" value="F:phosphorelay sensor kinase activity"/>
    <property type="evidence" value="ECO:0007669"/>
    <property type="project" value="InterPro"/>
</dbReference>
<dbReference type="InterPro" id="IPR050980">
    <property type="entry name" value="2C_sensor_his_kinase"/>
</dbReference>
<evidence type="ECO:0000256" key="4">
    <source>
        <dbReference type="ARBA" id="ARBA00022475"/>
    </source>
</evidence>
<keyword evidence="9" id="KW-0472">Membrane</keyword>
<dbReference type="Pfam" id="PF11884">
    <property type="entry name" value="DUF3404"/>
    <property type="match status" value="1"/>
</dbReference>
<evidence type="ECO:0000256" key="2">
    <source>
        <dbReference type="ARBA" id="ARBA00004651"/>
    </source>
</evidence>
<dbReference type="InterPro" id="IPR003594">
    <property type="entry name" value="HATPase_dom"/>
</dbReference>
<organism evidence="12 13">
    <name type="scientific">Vibrio cholerae serotype O1 (strain ATCC 39541 / Classical Ogawa 395 / O395)</name>
    <dbReference type="NCBI Taxonomy" id="345073"/>
    <lineage>
        <taxon>Bacteria</taxon>
        <taxon>Pseudomonadati</taxon>
        <taxon>Pseudomonadota</taxon>
        <taxon>Gammaproteobacteria</taxon>
        <taxon>Vibrionales</taxon>
        <taxon>Vibrionaceae</taxon>
        <taxon>Vibrio</taxon>
    </lineage>
</organism>
<dbReference type="PATRIC" id="fig|345073.21.peg.3492"/>
<dbReference type="InterPro" id="IPR003661">
    <property type="entry name" value="HisK_dim/P_dom"/>
</dbReference>
<proteinExistence type="predicted"/>
<keyword evidence="8" id="KW-0902">Two-component regulatory system</keyword>
<dbReference type="Proteomes" id="UP000000249">
    <property type="component" value="Chromosome 2"/>
</dbReference>
<feature type="signal peptide" evidence="10">
    <location>
        <begin position="1"/>
        <end position="37"/>
    </location>
</feature>
<dbReference type="Pfam" id="PF00512">
    <property type="entry name" value="HisKA"/>
    <property type="match status" value="1"/>
</dbReference>
<feature type="transmembrane region" description="Helical" evidence="9">
    <location>
        <begin position="263"/>
        <end position="283"/>
    </location>
</feature>
<evidence type="ECO:0000259" key="11">
    <source>
        <dbReference type="PROSITE" id="PS50109"/>
    </source>
</evidence>
<dbReference type="SMART" id="SM00388">
    <property type="entry name" value="HisKA"/>
    <property type="match status" value="1"/>
</dbReference>
<dbReference type="KEGG" id="vcr:VC395_A0760"/>
<comment type="catalytic activity">
    <reaction evidence="1">
        <text>ATP + protein L-histidine = ADP + protein N-phospho-L-histidine.</text>
        <dbReference type="EC" id="2.7.13.3"/>
    </reaction>
</comment>
<dbReference type="CDD" id="cd00082">
    <property type="entry name" value="HisKA"/>
    <property type="match status" value="1"/>
</dbReference>
<keyword evidence="9" id="KW-0812">Transmembrane</keyword>
<keyword evidence="5" id="KW-0597">Phosphoprotein</keyword>
<dbReference type="Pfam" id="PF02518">
    <property type="entry name" value="HATPase_c"/>
    <property type="match status" value="1"/>
</dbReference>
<dbReference type="InterPro" id="IPR021821">
    <property type="entry name" value="VxrA_SD"/>
</dbReference>
<feature type="domain" description="Histidine kinase" evidence="11">
    <location>
        <begin position="298"/>
        <end position="494"/>
    </location>
</feature>
<name>A0A0H3AFF6_VIBC3</name>
<comment type="subcellular location">
    <subcellularLocation>
        <location evidence="2">Cell membrane</location>
        <topology evidence="2">Multi-pass membrane protein</topology>
    </subcellularLocation>
</comment>
<dbReference type="eggNOG" id="COG0642">
    <property type="taxonomic scope" value="Bacteria"/>
</dbReference>
<dbReference type="GO" id="GO:0005886">
    <property type="term" value="C:plasma membrane"/>
    <property type="evidence" value="ECO:0007669"/>
    <property type="project" value="UniProtKB-SubCell"/>
</dbReference>
<dbReference type="OrthoDB" id="5593498at2"/>
<dbReference type="InterPro" id="IPR005467">
    <property type="entry name" value="His_kinase_dom"/>
</dbReference>
<dbReference type="PANTHER" id="PTHR44936">
    <property type="entry name" value="SENSOR PROTEIN CREC"/>
    <property type="match status" value="1"/>
</dbReference>
<sequence length="499" mass="56577">MRYSFCMLEKTNIPLIRALNLTLVSLCFAMLPNPVHADSLPERIDLFVSLFDYNSATTSYDIRSIQTDFPTRLLTPDSMLPQTSEYPLKDIQLLYKLAQSCTGKLPLSPLITEPLVFTRSLCKGSSLSPRWFARSGLIHPGGGTYAFRYAEKYPAQFANLLPYMHIQERPNAAEGTLLYHLQNMGEDAINALVSGASMFGSGSDLWLRKGDIYYLFNEETWLTNANKAGLSYSLLSADNTCFIQRGNICWDVEDHSDLLRTSMIILVIANIFLVLGWSGYRWNSKRQEMRSRMLILQILTHELRTPIASLSLTVEGFRREFEHLPESLYDEFRRLCEDSRRLRQLAEASKDYLQSDSKPLASDWVPSVEEWLQYKVEEEFSGNVTLKLNQDIAAKLNVYWLGTCVDNLLRNAVKYGVAPVTLEVITQTNLVTFKVTDQGSLTHRDWRHLRKPFVSKSGLGLGLTIVESMVGRMGGKMSLEGPPTTFILEIPCETDTASR</sequence>
<dbReference type="KEGG" id="vco:VC0395_0499"/>
<protein>
    <recommendedName>
        <fullName evidence="3">histidine kinase</fullName>
        <ecNumber evidence="3">2.7.13.3</ecNumber>
    </recommendedName>
</protein>
<keyword evidence="7 12" id="KW-0418">Kinase</keyword>
<evidence type="ECO:0000256" key="7">
    <source>
        <dbReference type="ARBA" id="ARBA00022777"/>
    </source>
</evidence>
<evidence type="ECO:0000256" key="3">
    <source>
        <dbReference type="ARBA" id="ARBA00012438"/>
    </source>
</evidence>
<reference evidence="12 13" key="1">
    <citation type="submission" date="2007-03" db="EMBL/GenBank/DDBJ databases">
        <authorList>
            <person name="Heidelberg J."/>
        </authorList>
    </citation>
    <scope>NUCLEOTIDE SEQUENCE [LARGE SCALE GENOMIC DNA]</scope>
    <source>
        <strain evidence="13">ATCC 39541 / Classical Ogawa 395 / O395</strain>
    </source>
</reference>
<dbReference type="PANTHER" id="PTHR44936:SF9">
    <property type="entry name" value="SENSOR PROTEIN CREC"/>
    <property type="match status" value="1"/>
</dbReference>
<evidence type="ECO:0000256" key="10">
    <source>
        <dbReference type="SAM" id="SignalP"/>
    </source>
</evidence>